<protein>
    <recommendedName>
        <fullName evidence="12">SP-RING-type domain-containing protein</fullName>
    </recommendedName>
</protein>
<keyword evidence="14" id="KW-1185">Reference proteome</keyword>
<keyword evidence="4" id="KW-0808">Transferase</keyword>
<dbReference type="InterPro" id="IPR004181">
    <property type="entry name" value="Znf_MIZ"/>
</dbReference>
<dbReference type="InterPro" id="IPR026846">
    <property type="entry name" value="Nse2(Mms21)"/>
</dbReference>
<keyword evidence="6 10" id="KW-0863">Zinc-finger</keyword>
<accession>A0A9P7GJ28</accession>
<dbReference type="GO" id="GO:0008270">
    <property type="term" value="F:zinc ion binding"/>
    <property type="evidence" value="ECO:0007669"/>
    <property type="project" value="UniProtKB-KW"/>
</dbReference>
<dbReference type="OrthoDB" id="26899at2759"/>
<keyword evidence="5" id="KW-0479">Metal-binding</keyword>
<dbReference type="AlphaFoldDB" id="A0A9P7GJ28"/>
<evidence type="ECO:0000256" key="8">
    <source>
        <dbReference type="ARBA" id="ARBA00022833"/>
    </source>
</evidence>
<keyword evidence="9" id="KW-0539">Nucleus</keyword>
<evidence type="ECO:0000313" key="14">
    <source>
        <dbReference type="Proteomes" id="UP000717328"/>
    </source>
</evidence>
<feature type="compositionally biased region" description="Basic and acidic residues" evidence="11">
    <location>
        <begin position="23"/>
        <end position="32"/>
    </location>
</feature>
<evidence type="ECO:0000256" key="11">
    <source>
        <dbReference type="SAM" id="MobiDB-lite"/>
    </source>
</evidence>
<evidence type="ECO:0000256" key="5">
    <source>
        <dbReference type="ARBA" id="ARBA00022723"/>
    </source>
</evidence>
<feature type="domain" description="SP-RING-type" evidence="12">
    <location>
        <begin position="244"/>
        <end position="325"/>
    </location>
</feature>
<dbReference type="Pfam" id="PF11789">
    <property type="entry name" value="zf-Nse"/>
    <property type="match status" value="1"/>
</dbReference>
<feature type="region of interest" description="Disordered" evidence="11">
    <location>
        <begin position="1"/>
        <end position="92"/>
    </location>
</feature>
<reference evidence="13" key="2">
    <citation type="submission" date="2021-10" db="EMBL/GenBank/DDBJ databases">
        <title>Phylogenomics reveals ancestral predisposition of the termite-cultivated fungus Termitomyces towards a domesticated lifestyle.</title>
        <authorList>
            <person name="Auxier B."/>
            <person name="Grum-Grzhimaylo A."/>
            <person name="Cardenas M.E."/>
            <person name="Lodge J.D."/>
            <person name="Laessoe T."/>
            <person name="Pedersen O."/>
            <person name="Smith M.E."/>
            <person name="Kuyper T.W."/>
            <person name="Franco-Molano E.A."/>
            <person name="Baroni T.J."/>
            <person name="Aanen D.K."/>
        </authorList>
    </citation>
    <scope>NUCLEOTIDE SEQUENCE</scope>
    <source>
        <strain evidence="13">D49</strain>
    </source>
</reference>
<dbReference type="GO" id="GO:0061665">
    <property type="term" value="F:SUMO ligase activity"/>
    <property type="evidence" value="ECO:0007669"/>
    <property type="project" value="TreeGrafter"/>
</dbReference>
<dbReference type="PANTHER" id="PTHR21330:SF1">
    <property type="entry name" value="E3 SUMO-PROTEIN LIGASE NSE2"/>
    <property type="match status" value="1"/>
</dbReference>
<evidence type="ECO:0000313" key="13">
    <source>
        <dbReference type="EMBL" id="KAG5650963.1"/>
    </source>
</evidence>
<dbReference type="PANTHER" id="PTHR21330">
    <property type="entry name" value="E3 SUMO-PROTEIN LIGASE NSE2"/>
    <property type="match status" value="1"/>
</dbReference>
<dbReference type="InterPro" id="IPR013083">
    <property type="entry name" value="Znf_RING/FYVE/PHD"/>
</dbReference>
<feature type="compositionally biased region" description="Acidic residues" evidence="11">
    <location>
        <begin position="69"/>
        <end position="79"/>
    </location>
</feature>
<proteinExistence type="inferred from homology"/>
<organism evidence="13 14">
    <name type="scientific">Sphagnurus paluster</name>
    <dbReference type="NCBI Taxonomy" id="117069"/>
    <lineage>
        <taxon>Eukaryota</taxon>
        <taxon>Fungi</taxon>
        <taxon>Dikarya</taxon>
        <taxon>Basidiomycota</taxon>
        <taxon>Agaricomycotina</taxon>
        <taxon>Agaricomycetes</taxon>
        <taxon>Agaricomycetidae</taxon>
        <taxon>Agaricales</taxon>
        <taxon>Tricholomatineae</taxon>
        <taxon>Lyophyllaceae</taxon>
        <taxon>Sphagnurus</taxon>
    </lineage>
</organism>
<evidence type="ECO:0000256" key="6">
    <source>
        <dbReference type="ARBA" id="ARBA00022771"/>
    </source>
</evidence>
<gene>
    <name evidence="13" type="ORF">H0H81_010401</name>
</gene>
<dbReference type="GO" id="GO:0030915">
    <property type="term" value="C:Smc5-Smc6 complex"/>
    <property type="evidence" value="ECO:0007669"/>
    <property type="project" value="InterPro"/>
</dbReference>
<sequence>MSVATSSRRKASKRQASSDIEDERPSQSRADEQVEDDEDEPQARRRATNGVKKEKKLDISRKQNTREVGEDDDDEDDDGRIDVENFHDQPLSRADAAKLQGLGRDWNNIAKHVRPNWRVVGDVAVALAEVGEGEDVVNGLVELDDIMKNLIDIGAEMDSHEKVLDEIAQKILQGQEVDDTADRYKEGVLVELRDYRNKTTRQKYAKSEEYASFKSAIWEVQQPDKGMPPITDFIPKEDGDDSDDDDELEMGGVNQNYNCPITLTLLVKPVTSKVCNHSFSHDAIMQSFRGSPSVKCPAAGCTKKFARTDLVPDKDLEKRVKAYERRARRAAENSDAEEIID</sequence>
<evidence type="ECO:0000256" key="10">
    <source>
        <dbReference type="PROSITE-ProRule" id="PRU00452"/>
    </source>
</evidence>
<dbReference type="GO" id="GO:0016925">
    <property type="term" value="P:protein sumoylation"/>
    <property type="evidence" value="ECO:0007669"/>
    <property type="project" value="TreeGrafter"/>
</dbReference>
<comment type="caution">
    <text evidence="13">The sequence shown here is derived from an EMBL/GenBank/DDBJ whole genome shotgun (WGS) entry which is preliminary data.</text>
</comment>
<evidence type="ECO:0000256" key="2">
    <source>
        <dbReference type="ARBA" id="ARBA00004718"/>
    </source>
</evidence>
<name>A0A9P7GJ28_9AGAR</name>
<dbReference type="SUPFAM" id="SSF57850">
    <property type="entry name" value="RING/U-box"/>
    <property type="match status" value="1"/>
</dbReference>
<keyword evidence="7" id="KW-0833">Ubl conjugation pathway</keyword>
<comment type="similarity">
    <text evidence="3">Belongs to the NSE2 family.</text>
</comment>
<dbReference type="CDD" id="cd16651">
    <property type="entry name" value="SPL-RING_NSE2"/>
    <property type="match status" value="1"/>
</dbReference>
<keyword evidence="8" id="KW-0862">Zinc</keyword>
<evidence type="ECO:0000256" key="9">
    <source>
        <dbReference type="ARBA" id="ARBA00023242"/>
    </source>
</evidence>
<evidence type="ECO:0000256" key="1">
    <source>
        <dbReference type="ARBA" id="ARBA00004123"/>
    </source>
</evidence>
<dbReference type="PROSITE" id="PS51044">
    <property type="entry name" value="ZF_SP_RING"/>
    <property type="match status" value="1"/>
</dbReference>
<evidence type="ECO:0000256" key="3">
    <source>
        <dbReference type="ARBA" id="ARBA00008212"/>
    </source>
</evidence>
<comment type="pathway">
    <text evidence="2">Protein modification; protein sumoylation.</text>
</comment>
<dbReference type="GO" id="GO:0005634">
    <property type="term" value="C:nucleus"/>
    <property type="evidence" value="ECO:0007669"/>
    <property type="project" value="UniProtKB-SubCell"/>
</dbReference>
<comment type="subcellular location">
    <subcellularLocation>
        <location evidence="1">Nucleus</location>
    </subcellularLocation>
</comment>
<evidence type="ECO:0000256" key="7">
    <source>
        <dbReference type="ARBA" id="ARBA00022786"/>
    </source>
</evidence>
<dbReference type="Proteomes" id="UP000717328">
    <property type="component" value="Unassembled WGS sequence"/>
</dbReference>
<dbReference type="EMBL" id="JABCKI010000326">
    <property type="protein sequence ID" value="KAG5650963.1"/>
    <property type="molecule type" value="Genomic_DNA"/>
</dbReference>
<feature type="compositionally biased region" description="Basic and acidic residues" evidence="11">
    <location>
        <begin position="51"/>
        <end position="68"/>
    </location>
</feature>
<dbReference type="GO" id="GO:0000724">
    <property type="term" value="P:double-strand break repair via homologous recombination"/>
    <property type="evidence" value="ECO:0007669"/>
    <property type="project" value="InterPro"/>
</dbReference>
<reference evidence="13" key="1">
    <citation type="submission" date="2021-02" db="EMBL/GenBank/DDBJ databases">
        <authorList>
            <person name="Nieuwenhuis M."/>
            <person name="Van De Peppel L.J.J."/>
        </authorList>
    </citation>
    <scope>NUCLEOTIDE SEQUENCE</scope>
    <source>
        <strain evidence="13">D49</strain>
    </source>
</reference>
<evidence type="ECO:0000259" key="12">
    <source>
        <dbReference type="PROSITE" id="PS51044"/>
    </source>
</evidence>
<evidence type="ECO:0000256" key="4">
    <source>
        <dbReference type="ARBA" id="ARBA00022679"/>
    </source>
</evidence>
<dbReference type="Gene3D" id="3.30.40.10">
    <property type="entry name" value="Zinc/RING finger domain, C3HC4 (zinc finger)"/>
    <property type="match status" value="1"/>
</dbReference>